<dbReference type="EMBL" id="CAJOAY010019004">
    <property type="protein sequence ID" value="CAF4326453.1"/>
    <property type="molecule type" value="Genomic_DNA"/>
</dbReference>
<reference evidence="1" key="1">
    <citation type="submission" date="2021-02" db="EMBL/GenBank/DDBJ databases">
        <authorList>
            <person name="Nowell W R."/>
        </authorList>
    </citation>
    <scope>NUCLEOTIDE SEQUENCE</scope>
</reference>
<comment type="caution">
    <text evidence="1">The sequence shown here is derived from an EMBL/GenBank/DDBJ whole genome shotgun (WGS) entry which is preliminary data.</text>
</comment>
<evidence type="ECO:0000313" key="2">
    <source>
        <dbReference type="Proteomes" id="UP000663881"/>
    </source>
</evidence>
<protein>
    <submittedName>
        <fullName evidence="1">Uncharacterized protein</fullName>
    </submittedName>
</protein>
<name>A0A820JFI7_9BILA</name>
<dbReference type="AlphaFoldDB" id="A0A820JFI7"/>
<proteinExistence type="predicted"/>
<evidence type="ECO:0000313" key="1">
    <source>
        <dbReference type="EMBL" id="CAF4326453.1"/>
    </source>
</evidence>
<gene>
    <name evidence="1" type="ORF">OKA104_LOCUS47532</name>
</gene>
<accession>A0A820JFI7</accession>
<sequence>MAEDVVKEQEQVESSFVENESEGLETACYRKCHGQFCLTSTQNHFQHEISLDYSPFQDALTNYPSTTYTKIESLLKLDHSIDRIRNLIKNKHITCVDLALFYLKRVQMTN</sequence>
<feature type="non-terminal residue" evidence="1">
    <location>
        <position position="110"/>
    </location>
</feature>
<organism evidence="1 2">
    <name type="scientific">Adineta steineri</name>
    <dbReference type="NCBI Taxonomy" id="433720"/>
    <lineage>
        <taxon>Eukaryota</taxon>
        <taxon>Metazoa</taxon>
        <taxon>Spiralia</taxon>
        <taxon>Gnathifera</taxon>
        <taxon>Rotifera</taxon>
        <taxon>Eurotatoria</taxon>
        <taxon>Bdelloidea</taxon>
        <taxon>Adinetida</taxon>
        <taxon>Adinetidae</taxon>
        <taxon>Adineta</taxon>
    </lineage>
</organism>
<feature type="non-terminal residue" evidence="1">
    <location>
        <position position="1"/>
    </location>
</feature>
<dbReference type="Proteomes" id="UP000663881">
    <property type="component" value="Unassembled WGS sequence"/>
</dbReference>